<dbReference type="Gene3D" id="3.90.190.20">
    <property type="entry name" value="Mur ligase, C-terminal domain"/>
    <property type="match status" value="1"/>
</dbReference>
<dbReference type="EMBL" id="CP001279">
    <property type="protein sequence ID" value="ACM92459.1"/>
    <property type="molecule type" value="Genomic_DNA"/>
</dbReference>
<dbReference type="PANTHER" id="PTHR23135:SF4">
    <property type="entry name" value="UDP-N-ACETYLMURAMOYL-L-ALANYL-D-GLUTAMATE--2,6-DIAMINOPIMELATE LIGASE MURE HOMOLOG, CHLOROPLASTIC"/>
    <property type="match status" value="1"/>
</dbReference>
<dbReference type="GO" id="GO:0008765">
    <property type="term" value="F:UDP-N-acetylmuramoylalanyl-D-glutamate-2,6-diaminopimelate ligase activity"/>
    <property type="evidence" value="ECO:0007669"/>
    <property type="project" value="UniProtKB-EC"/>
</dbReference>
<evidence type="ECO:0000256" key="3">
    <source>
        <dbReference type="ARBA" id="ARBA00022840"/>
    </source>
</evidence>
<dbReference type="STRING" id="598659.NAMH_1691"/>
<name>B9L6T3_NAUPA</name>
<dbReference type="SUPFAM" id="SSF53244">
    <property type="entry name" value="MurD-like peptide ligases, peptide-binding domain"/>
    <property type="match status" value="1"/>
</dbReference>
<organism evidence="6 7">
    <name type="scientific">Nautilia profundicola (strain ATCC BAA-1463 / DSM 18972 / AmH)</name>
    <dbReference type="NCBI Taxonomy" id="598659"/>
    <lineage>
        <taxon>Bacteria</taxon>
        <taxon>Pseudomonadati</taxon>
        <taxon>Campylobacterota</taxon>
        <taxon>Epsilonproteobacteria</taxon>
        <taxon>Nautiliales</taxon>
        <taxon>Nautiliaceae</taxon>
        <taxon>Nautilia</taxon>
    </lineage>
</organism>
<proteinExistence type="predicted"/>
<dbReference type="InterPro" id="IPR036615">
    <property type="entry name" value="Mur_ligase_C_dom_sf"/>
</dbReference>
<accession>B9L6T3</accession>
<gene>
    <name evidence="6" type="ordered locus">NAMH_1691</name>
</gene>
<dbReference type="GO" id="GO:0005524">
    <property type="term" value="F:ATP binding"/>
    <property type="evidence" value="ECO:0007669"/>
    <property type="project" value="UniProtKB-KW"/>
</dbReference>
<evidence type="ECO:0000313" key="7">
    <source>
        <dbReference type="Proteomes" id="UP000000448"/>
    </source>
</evidence>
<evidence type="ECO:0000256" key="1">
    <source>
        <dbReference type="ARBA" id="ARBA00022598"/>
    </source>
</evidence>
<dbReference type="Pfam" id="PF02875">
    <property type="entry name" value="Mur_ligase_C"/>
    <property type="match status" value="1"/>
</dbReference>
<dbReference type="Pfam" id="PF08245">
    <property type="entry name" value="Mur_ligase_M"/>
    <property type="match status" value="1"/>
</dbReference>
<dbReference type="Proteomes" id="UP000000448">
    <property type="component" value="Chromosome"/>
</dbReference>
<dbReference type="OrthoDB" id="9800958at2"/>
<protein>
    <submittedName>
        <fullName evidence="6">UDP-N-acetylmuramoylalanyl-D-glutamate--2, 6-diaminopimelate ligase</fullName>
        <ecNumber evidence="6">6.3.2.13</ecNumber>
    </submittedName>
</protein>
<dbReference type="EC" id="6.3.2.13" evidence="6"/>
<keyword evidence="7" id="KW-1185">Reference proteome</keyword>
<evidence type="ECO:0000256" key="2">
    <source>
        <dbReference type="ARBA" id="ARBA00022741"/>
    </source>
</evidence>
<dbReference type="InterPro" id="IPR013221">
    <property type="entry name" value="Mur_ligase_cen"/>
</dbReference>
<dbReference type="InterPro" id="IPR004101">
    <property type="entry name" value="Mur_ligase_C"/>
</dbReference>
<keyword evidence="1 6" id="KW-0436">Ligase</keyword>
<dbReference type="InterPro" id="IPR036565">
    <property type="entry name" value="Mur-like_cat_sf"/>
</dbReference>
<dbReference type="Gene3D" id="3.40.1190.10">
    <property type="entry name" value="Mur-like, catalytic domain"/>
    <property type="match status" value="1"/>
</dbReference>
<dbReference type="PANTHER" id="PTHR23135">
    <property type="entry name" value="MUR LIGASE FAMILY MEMBER"/>
    <property type="match status" value="1"/>
</dbReference>
<dbReference type="InterPro" id="IPR018109">
    <property type="entry name" value="Folylpolyglutamate_synth_CS"/>
</dbReference>
<dbReference type="SUPFAM" id="SSF53623">
    <property type="entry name" value="MurD-like peptide ligases, catalytic domain"/>
    <property type="match status" value="1"/>
</dbReference>
<keyword evidence="2" id="KW-0547">Nucleotide-binding</keyword>
<evidence type="ECO:0000259" key="5">
    <source>
        <dbReference type="Pfam" id="PF08245"/>
    </source>
</evidence>
<dbReference type="KEGG" id="nam:NAMH_1691"/>
<evidence type="ECO:0000313" key="6">
    <source>
        <dbReference type="EMBL" id="ACM92459.1"/>
    </source>
</evidence>
<dbReference type="eggNOG" id="COG0769">
    <property type="taxonomic scope" value="Bacteria"/>
</dbReference>
<dbReference type="AlphaFoldDB" id="B9L6T3"/>
<dbReference type="HOGENOM" id="CLU_022291_2_0_7"/>
<evidence type="ECO:0000259" key="4">
    <source>
        <dbReference type="Pfam" id="PF02875"/>
    </source>
</evidence>
<keyword evidence="3" id="KW-0067">ATP-binding</keyword>
<feature type="domain" description="Mur ligase central" evidence="5">
    <location>
        <begin position="60"/>
        <end position="182"/>
    </location>
</feature>
<dbReference type="GO" id="GO:0004326">
    <property type="term" value="F:tetrahydrofolylpolyglutamate synthase activity"/>
    <property type="evidence" value="ECO:0007669"/>
    <property type="project" value="InterPro"/>
</dbReference>
<dbReference type="RefSeq" id="WP_012663830.1">
    <property type="nucleotide sequence ID" value="NC_012115.1"/>
</dbReference>
<dbReference type="PROSITE" id="PS01011">
    <property type="entry name" value="FOLYLPOLYGLU_SYNT_1"/>
    <property type="match status" value="1"/>
</dbReference>
<reference evidence="6 7" key="1">
    <citation type="journal article" date="2009" name="PLoS Genet.">
        <title>Adaptations to submarine hydrothermal environments exemplified by the genome of Nautilia profundicola.</title>
        <authorList>
            <person name="Campbell B.J."/>
            <person name="Smith J.L."/>
            <person name="Hanson T.E."/>
            <person name="Klotz M.G."/>
            <person name="Stein L.Y."/>
            <person name="Lee C.K."/>
            <person name="Wu D."/>
            <person name="Robinson J.M."/>
            <person name="Khouri H.M."/>
            <person name="Eisen J.A."/>
            <person name="Cary S.C."/>
        </authorList>
    </citation>
    <scope>NUCLEOTIDE SEQUENCE [LARGE SCALE GENOMIC DNA]</scope>
    <source>
        <strain evidence="7">ATCC BAA-1463 / DSM 18972 / AmH</strain>
    </source>
</reference>
<feature type="domain" description="Mur ligase C-terminal" evidence="4">
    <location>
        <begin position="258"/>
        <end position="378"/>
    </location>
</feature>
<sequence>MNYKELIQKDLITDNTKELSEDKLFLKTKQNEKYSKDISKYITPKELIQNLTLKTKFIGITGTNGKTTTAFVLGHLLQQAGYSVGIQGTEGFYLNGEKIEAKTLTTPPIFTTIKRAVKYEPDFYIMEVSSHAIVQQRIEGIEFTAKILTSFSQDHLDYHKTMEEYKRVKESFFRDETVKVFNGKLLVKNEKCKVKSGGYEFNLNCKNLYVLEKPIVDDIPMAGEFNKMNFSLALKTASLLTNSSLSTFNFSLFEGVPGRMEIVSKKPLVIIDFAHTPDGMEKVLSAVEGKKIVVFGAGGDRDKDKRHLMGEVADKYAEYIIITEDNPRCEDSNEICKEIAKGIKSIPYKIISNRKDAIKEAVDIAKKKNYTLMLLGKGDENYIQYCDKKIDYSDRETVKKLLSNKVVKVN</sequence>